<evidence type="ECO:0000256" key="3">
    <source>
        <dbReference type="ARBA" id="ARBA00022490"/>
    </source>
</evidence>
<dbReference type="Gene3D" id="1.10.8.60">
    <property type="match status" value="1"/>
</dbReference>
<evidence type="ECO:0000256" key="15">
    <source>
        <dbReference type="ARBA" id="ARBA00031910"/>
    </source>
</evidence>
<evidence type="ECO:0000256" key="16">
    <source>
        <dbReference type="ARBA" id="ARBA00043886"/>
    </source>
</evidence>
<accession>A0AA97F497</accession>
<dbReference type="Pfam" id="PF00072">
    <property type="entry name" value="Response_reg"/>
    <property type="match status" value="1"/>
</dbReference>
<evidence type="ECO:0000256" key="5">
    <source>
        <dbReference type="ARBA" id="ARBA00022553"/>
    </source>
</evidence>
<dbReference type="Gene3D" id="3.40.50.300">
    <property type="entry name" value="P-loop containing nucleotide triphosphate hydrolases"/>
    <property type="match status" value="1"/>
</dbReference>
<dbReference type="AlphaFoldDB" id="A0AA97F497"/>
<dbReference type="InterPro" id="IPR002078">
    <property type="entry name" value="Sigma_54_int"/>
</dbReference>
<organism evidence="20 21">
    <name type="scientific">Alterisphingorhabdus coralli</name>
    <dbReference type="NCBI Taxonomy" id="3071408"/>
    <lineage>
        <taxon>Bacteria</taxon>
        <taxon>Pseudomonadati</taxon>
        <taxon>Pseudomonadota</taxon>
        <taxon>Alphaproteobacteria</taxon>
        <taxon>Sphingomonadales</taxon>
        <taxon>Sphingomonadaceae</taxon>
        <taxon>Alterisphingorhabdus (ex Yan et al. 2024)</taxon>
    </lineage>
</organism>
<dbReference type="GO" id="GO:0043565">
    <property type="term" value="F:sequence-specific DNA binding"/>
    <property type="evidence" value="ECO:0007669"/>
    <property type="project" value="InterPro"/>
</dbReference>
<dbReference type="InterPro" id="IPR002197">
    <property type="entry name" value="HTH_Fis"/>
</dbReference>
<protein>
    <recommendedName>
        <fullName evidence="2">DNA-binding transcriptional regulator NtrC</fullName>
    </recommendedName>
    <alternativeName>
        <fullName evidence="14">Nitrogen regulation protein NR(I)</fullName>
    </alternativeName>
    <alternativeName>
        <fullName evidence="15">Nitrogen regulator I</fullName>
    </alternativeName>
</protein>
<name>A0AA97F497_9SPHN</name>
<keyword evidence="13" id="KW-0535">Nitrogen fixation</keyword>
<keyword evidence="4" id="KW-0678">Repressor</keyword>
<feature type="modified residue" description="4-aspartylphosphate" evidence="17">
    <location>
        <position position="52"/>
    </location>
</feature>
<evidence type="ECO:0000256" key="10">
    <source>
        <dbReference type="ARBA" id="ARBA00023125"/>
    </source>
</evidence>
<comment type="function">
    <text evidence="16">Member of the two-component regulatory system NtrB/NtrC, which controls expression of the nitrogen-regulated (ntr) genes in response to nitrogen limitation. Phosphorylated NtrC binds directly to DNA and stimulates the formation of open promoter-sigma54-RNA polymerase complexes.</text>
</comment>
<gene>
    <name evidence="20" type="ORF">RB602_09285</name>
</gene>
<keyword evidence="21" id="KW-1185">Reference proteome</keyword>
<dbReference type="Gene3D" id="3.40.50.2300">
    <property type="match status" value="1"/>
</dbReference>
<dbReference type="PANTHER" id="PTHR32071:SF95">
    <property type="entry name" value="DNA-BINDING TRANSCRIPTIONAL REGULATOR NTRC"/>
    <property type="match status" value="1"/>
</dbReference>
<dbReference type="PROSITE" id="PS00675">
    <property type="entry name" value="SIGMA54_INTERACT_1"/>
    <property type="match status" value="1"/>
</dbReference>
<dbReference type="Pfam" id="PF00158">
    <property type="entry name" value="Sigma54_activat"/>
    <property type="match status" value="1"/>
</dbReference>
<keyword evidence="3" id="KW-0963">Cytoplasm</keyword>
<dbReference type="InterPro" id="IPR003593">
    <property type="entry name" value="AAA+_ATPase"/>
</dbReference>
<dbReference type="InterPro" id="IPR025662">
    <property type="entry name" value="Sigma_54_int_dom_ATP-bd_1"/>
</dbReference>
<dbReference type="InterPro" id="IPR009057">
    <property type="entry name" value="Homeodomain-like_sf"/>
</dbReference>
<reference evidence="20 21" key="1">
    <citation type="submission" date="2023-10" db="EMBL/GenBank/DDBJ databases">
        <title>Complete genome sequence of a Sphingomonadaceae bacterium.</title>
        <authorList>
            <person name="Yan C."/>
        </authorList>
    </citation>
    <scope>NUCLEOTIDE SEQUENCE [LARGE SCALE GENOMIC DNA]</scope>
    <source>
        <strain evidence="20 21">SCSIO 66989</strain>
    </source>
</reference>
<dbReference type="InterPro" id="IPR027417">
    <property type="entry name" value="P-loop_NTPase"/>
</dbReference>
<dbReference type="Gene3D" id="1.10.10.60">
    <property type="entry name" value="Homeodomain-like"/>
    <property type="match status" value="1"/>
</dbReference>
<dbReference type="PROSITE" id="PS50110">
    <property type="entry name" value="RESPONSE_REGULATORY"/>
    <property type="match status" value="1"/>
</dbReference>
<evidence type="ECO:0000256" key="4">
    <source>
        <dbReference type="ARBA" id="ARBA00022491"/>
    </source>
</evidence>
<evidence type="ECO:0000256" key="13">
    <source>
        <dbReference type="ARBA" id="ARBA00023231"/>
    </source>
</evidence>
<feature type="domain" description="Sigma-54 factor interaction" evidence="18">
    <location>
        <begin position="138"/>
        <end position="366"/>
    </location>
</feature>
<dbReference type="PROSITE" id="PS50045">
    <property type="entry name" value="SIGMA54_INTERACT_4"/>
    <property type="match status" value="1"/>
</dbReference>
<evidence type="ECO:0000256" key="17">
    <source>
        <dbReference type="PROSITE-ProRule" id="PRU00169"/>
    </source>
</evidence>
<dbReference type="InterPro" id="IPR001789">
    <property type="entry name" value="Sig_transdc_resp-reg_receiver"/>
</dbReference>
<keyword evidence="8" id="KW-0902">Two-component regulatory system</keyword>
<evidence type="ECO:0000256" key="9">
    <source>
        <dbReference type="ARBA" id="ARBA00023015"/>
    </source>
</evidence>
<dbReference type="Pfam" id="PF25601">
    <property type="entry name" value="AAA_lid_14"/>
    <property type="match status" value="1"/>
</dbReference>
<evidence type="ECO:0000256" key="1">
    <source>
        <dbReference type="ARBA" id="ARBA00004496"/>
    </source>
</evidence>
<dbReference type="PRINTS" id="PR01590">
    <property type="entry name" value="HTHFIS"/>
</dbReference>
<dbReference type="GO" id="GO:0005737">
    <property type="term" value="C:cytoplasm"/>
    <property type="evidence" value="ECO:0007669"/>
    <property type="project" value="UniProtKB-SubCell"/>
</dbReference>
<dbReference type="GO" id="GO:0006355">
    <property type="term" value="P:regulation of DNA-templated transcription"/>
    <property type="evidence" value="ECO:0007669"/>
    <property type="project" value="InterPro"/>
</dbReference>
<dbReference type="RefSeq" id="WP_317080284.1">
    <property type="nucleotide sequence ID" value="NZ_CP136594.1"/>
</dbReference>
<keyword evidence="12" id="KW-0804">Transcription</keyword>
<dbReference type="FunFam" id="3.40.50.300:FF:000006">
    <property type="entry name" value="DNA-binding transcriptional regulator NtrC"/>
    <property type="match status" value="1"/>
</dbReference>
<evidence type="ECO:0000313" key="20">
    <source>
        <dbReference type="EMBL" id="WOE74054.1"/>
    </source>
</evidence>
<evidence type="ECO:0000256" key="2">
    <source>
        <dbReference type="ARBA" id="ARBA00019059"/>
    </source>
</evidence>
<dbReference type="KEGG" id="acoa:RB602_09285"/>
<evidence type="ECO:0000259" key="19">
    <source>
        <dbReference type="PROSITE" id="PS50110"/>
    </source>
</evidence>
<keyword evidence="11" id="KW-0010">Activator</keyword>
<keyword evidence="6" id="KW-0547">Nucleotide-binding</keyword>
<evidence type="ECO:0000313" key="21">
    <source>
        <dbReference type="Proteomes" id="UP001302429"/>
    </source>
</evidence>
<evidence type="ECO:0000256" key="6">
    <source>
        <dbReference type="ARBA" id="ARBA00022741"/>
    </source>
</evidence>
<dbReference type="InterPro" id="IPR025943">
    <property type="entry name" value="Sigma_54_int_dom_ATP-bd_2"/>
</dbReference>
<dbReference type="EMBL" id="CP136594">
    <property type="protein sequence ID" value="WOE74054.1"/>
    <property type="molecule type" value="Genomic_DNA"/>
</dbReference>
<keyword evidence="10" id="KW-0238">DNA-binding</keyword>
<dbReference type="GO" id="GO:0000160">
    <property type="term" value="P:phosphorelay signal transduction system"/>
    <property type="evidence" value="ECO:0007669"/>
    <property type="project" value="UniProtKB-KW"/>
</dbReference>
<feature type="domain" description="Response regulatory" evidence="19">
    <location>
        <begin position="3"/>
        <end position="118"/>
    </location>
</feature>
<sequence length="465" mass="50995">MTRILLAEDDKAISHVLTTALNAEGWDVDVVKRRDRRNESLKSGDYSLLITDVLLEDGDGLDDLGEWLQQETLDLPVIVMSAQNTLDTALRASNADAFEYFPKPFDLEALIIAAQKAVTPGKRLSEDDSGIASGSMAIVGRSAAMQEVYRTIGKVLKNDLSVLLLGESGTGKELVAETIHNAGHRNAGPFVPVNVAAIPSELIESVLFGHEKGAFTGAVDRQIGMFEQANGGTLFLDEIGDMSMAAQTRLLRALQSGRINRIGGREEIGINARIIAATHQDFEELIASGKFREDLYYRINVLPITLPALRDRREDIPDLVRHFASQAVSEGLEEKYFADEAMALLQSLDWRGNVRELRNSVMRIVALSSGETITRPMVAQQLGNSTAEESNGSDSALFTSAVDAFLQQASIDGGALYAEALEKMEKPLLQRVMMQTDHNQIKAAELLGINRNTLRKKLKLYDMLP</sequence>
<dbReference type="InterPro" id="IPR011006">
    <property type="entry name" value="CheY-like_superfamily"/>
</dbReference>
<evidence type="ECO:0000256" key="8">
    <source>
        <dbReference type="ARBA" id="ARBA00023012"/>
    </source>
</evidence>
<dbReference type="SMART" id="SM00382">
    <property type="entry name" value="AAA"/>
    <property type="match status" value="1"/>
</dbReference>
<evidence type="ECO:0000259" key="18">
    <source>
        <dbReference type="PROSITE" id="PS50045"/>
    </source>
</evidence>
<evidence type="ECO:0000256" key="14">
    <source>
        <dbReference type="ARBA" id="ARBA00029881"/>
    </source>
</evidence>
<dbReference type="GO" id="GO:0005524">
    <property type="term" value="F:ATP binding"/>
    <property type="evidence" value="ECO:0007669"/>
    <property type="project" value="UniProtKB-KW"/>
</dbReference>
<dbReference type="SMART" id="SM00448">
    <property type="entry name" value="REC"/>
    <property type="match status" value="1"/>
</dbReference>
<dbReference type="SUPFAM" id="SSF46689">
    <property type="entry name" value="Homeodomain-like"/>
    <property type="match status" value="1"/>
</dbReference>
<dbReference type="PANTHER" id="PTHR32071">
    <property type="entry name" value="TRANSCRIPTIONAL REGULATORY PROTEIN"/>
    <property type="match status" value="1"/>
</dbReference>
<evidence type="ECO:0000256" key="11">
    <source>
        <dbReference type="ARBA" id="ARBA00023159"/>
    </source>
</evidence>
<dbReference type="CDD" id="cd00009">
    <property type="entry name" value="AAA"/>
    <property type="match status" value="1"/>
</dbReference>
<keyword evidence="5 17" id="KW-0597">Phosphoprotein</keyword>
<keyword evidence="7" id="KW-0067">ATP-binding</keyword>
<dbReference type="SUPFAM" id="SSF52172">
    <property type="entry name" value="CheY-like"/>
    <property type="match status" value="1"/>
</dbReference>
<comment type="subcellular location">
    <subcellularLocation>
        <location evidence="1">Cytoplasm</location>
    </subcellularLocation>
</comment>
<keyword evidence="9" id="KW-0805">Transcription regulation</keyword>
<dbReference type="Proteomes" id="UP001302429">
    <property type="component" value="Chromosome"/>
</dbReference>
<evidence type="ECO:0000256" key="12">
    <source>
        <dbReference type="ARBA" id="ARBA00023163"/>
    </source>
</evidence>
<dbReference type="InterPro" id="IPR058031">
    <property type="entry name" value="AAA_lid_NorR"/>
</dbReference>
<dbReference type="Pfam" id="PF02954">
    <property type="entry name" value="HTH_8"/>
    <property type="match status" value="1"/>
</dbReference>
<evidence type="ECO:0000256" key="7">
    <source>
        <dbReference type="ARBA" id="ARBA00022840"/>
    </source>
</evidence>
<dbReference type="SUPFAM" id="SSF52540">
    <property type="entry name" value="P-loop containing nucleoside triphosphate hydrolases"/>
    <property type="match status" value="1"/>
</dbReference>
<dbReference type="PROSITE" id="PS00676">
    <property type="entry name" value="SIGMA54_INTERACT_2"/>
    <property type="match status" value="1"/>
</dbReference>
<proteinExistence type="predicted"/>